<name>A0A1I5DRG8_9GAMM</name>
<organism evidence="1 2">
    <name type="scientific">Xenorhabdus japonica</name>
    <dbReference type="NCBI Taxonomy" id="53341"/>
    <lineage>
        <taxon>Bacteria</taxon>
        <taxon>Pseudomonadati</taxon>
        <taxon>Pseudomonadota</taxon>
        <taxon>Gammaproteobacteria</taxon>
        <taxon>Enterobacterales</taxon>
        <taxon>Morganellaceae</taxon>
        <taxon>Xenorhabdus</taxon>
    </lineage>
</organism>
<dbReference type="Proteomes" id="UP000199011">
    <property type="component" value="Unassembled WGS sequence"/>
</dbReference>
<dbReference type="AlphaFoldDB" id="A0A1I5DRG8"/>
<gene>
    <name evidence="1" type="ORF">SAMN05421579_1454</name>
</gene>
<accession>A0A1I5DRG8</accession>
<sequence length="86" mass="9910">MCNPHIGGILNGGYSPLIADNKPALLCVGKLAHYTWIYLQSKIKSEIYSKKYIQEGKARRKITEKRPIYKTIGRLNYNYSSSRSWD</sequence>
<protein>
    <submittedName>
        <fullName evidence="1">Uncharacterized protein</fullName>
    </submittedName>
</protein>
<reference evidence="2" key="1">
    <citation type="submission" date="2016-10" db="EMBL/GenBank/DDBJ databases">
        <authorList>
            <person name="Varghese N."/>
            <person name="Submissions S."/>
        </authorList>
    </citation>
    <scope>NUCLEOTIDE SEQUENCE [LARGE SCALE GENOMIC DNA]</scope>
    <source>
        <strain evidence="2">DSM 16522</strain>
    </source>
</reference>
<keyword evidence="2" id="KW-1185">Reference proteome</keyword>
<dbReference type="EMBL" id="FOVO01000045">
    <property type="protein sequence ID" value="SFO01680.1"/>
    <property type="molecule type" value="Genomic_DNA"/>
</dbReference>
<dbReference type="STRING" id="53341.SAMN05421579_1454"/>
<proteinExistence type="predicted"/>
<evidence type="ECO:0000313" key="2">
    <source>
        <dbReference type="Proteomes" id="UP000199011"/>
    </source>
</evidence>
<evidence type="ECO:0000313" key="1">
    <source>
        <dbReference type="EMBL" id="SFO01680.1"/>
    </source>
</evidence>